<dbReference type="CDD" id="cd00405">
    <property type="entry name" value="PRAI"/>
    <property type="match status" value="1"/>
</dbReference>
<evidence type="ECO:0000256" key="7">
    <source>
        <dbReference type="ARBA" id="ARBA00023141"/>
    </source>
</evidence>
<dbReference type="RefSeq" id="WP_377771639.1">
    <property type="nucleotide sequence ID" value="NZ_JBHUHO010000029.1"/>
</dbReference>
<dbReference type="InterPro" id="IPR044643">
    <property type="entry name" value="TrpF_fam"/>
</dbReference>
<evidence type="ECO:0000256" key="9">
    <source>
        <dbReference type="HAMAP-Rule" id="MF_00135"/>
    </source>
</evidence>
<dbReference type="InterPro" id="IPR013785">
    <property type="entry name" value="Aldolase_TIM"/>
</dbReference>
<comment type="catalytic activity">
    <reaction evidence="1 9">
        <text>N-(5-phospho-beta-D-ribosyl)anthranilate = 1-(2-carboxyphenylamino)-1-deoxy-D-ribulose 5-phosphate</text>
        <dbReference type="Rhea" id="RHEA:21540"/>
        <dbReference type="ChEBI" id="CHEBI:18277"/>
        <dbReference type="ChEBI" id="CHEBI:58613"/>
        <dbReference type="EC" id="5.3.1.24"/>
    </reaction>
</comment>
<evidence type="ECO:0000256" key="6">
    <source>
        <dbReference type="ARBA" id="ARBA00022822"/>
    </source>
</evidence>
<dbReference type="SUPFAM" id="SSF51366">
    <property type="entry name" value="Ribulose-phoshate binding barrel"/>
    <property type="match status" value="1"/>
</dbReference>
<comment type="caution">
    <text evidence="11">The sequence shown here is derived from an EMBL/GenBank/DDBJ whole genome shotgun (WGS) entry which is preliminary data.</text>
</comment>
<keyword evidence="8 9" id="KW-0413">Isomerase</keyword>
<organism evidence="11 12">
    <name type="scientific">Paenibacillus yanchengensis</name>
    <dbReference type="NCBI Taxonomy" id="2035833"/>
    <lineage>
        <taxon>Bacteria</taxon>
        <taxon>Bacillati</taxon>
        <taxon>Bacillota</taxon>
        <taxon>Bacilli</taxon>
        <taxon>Bacillales</taxon>
        <taxon>Paenibacillaceae</taxon>
        <taxon>Paenibacillus</taxon>
    </lineage>
</organism>
<evidence type="ECO:0000313" key="12">
    <source>
        <dbReference type="Proteomes" id="UP001597362"/>
    </source>
</evidence>
<evidence type="ECO:0000256" key="5">
    <source>
        <dbReference type="ARBA" id="ARBA00022605"/>
    </source>
</evidence>
<dbReference type="PANTHER" id="PTHR42894:SF1">
    <property type="entry name" value="N-(5'-PHOSPHORIBOSYL)ANTHRANILATE ISOMERASE"/>
    <property type="match status" value="1"/>
</dbReference>
<dbReference type="Gene3D" id="3.20.20.70">
    <property type="entry name" value="Aldolase class I"/>
    <property type="match status" value="1"/>
</dbReference>
<evidence type="ECO:0000256" key="3">
    <source>
        <dbReference type="ARBA" id="ARBA00012572"/>
    </source>
</evidence>
<dbReference type="Pfam" id="PF00697">
    <property type="entry name" value="PRAI"/>
    <property type="match status" value="2"/>
</dbReference>
<protein>
    <recommendedName>
        <fullName evidence="4 9">N-(5'-phosphoribosyl)anthranilate isomerase</fullName>
        <shortName evidence="9">PRAI</shortName>
        <ecNumber evidence="3 9">5.3.1.24</ecNumber>
    </recommendedName>
</protein>
<evidence type="ECO:0000313" key="11">
    <source>
        <dbReference type="EMBL" id="MFD2115952.1"/>
    </source>
</evidence>
<dbReference type="InterPro" id="IPR011060">
    <property type="entry name" value="RibuloseP-bd_barrel"/>
</dbReference>
<keyword evidence="12" id="KW-1185">Reference proteome</keyword>
<gene>
    <name evidence="9" type="primary">trpF</name>
    <name evidence="11" type="ORF">ACFSJH_09475</name>
</gene>
<evidence type="ECO:0000256" key="8">
    <source>
        <dbReference type="ARBA" id="ARBA00023235"/>
    </source>
</evidence>
<dbReference type="HAMAP" id="MF_00135">
    <property type="entry name" value="PRAI"/>
    <property type="match status" value="1"/>
</dbReference>
<feature type="domain" description="N-(5'phosphoribosyl) anthranilate isomerase (PRAI)" evidence="10">
    <location>
        <begin position="159"/>
        <end position="248"/>
    </location>
</feature>
<reference evidence="12" key="1">
    <citation type="journal article" date="2019" name="Int. J. Syst. Evol. Microbiol.">
        <title>The Global Catalogue of Microorganisms (GCM) 10K type strain sequencing project: providing services to taxonomists for standard genome sequencing and annotation.</title>
        <authorList>
            <consortium name="The Broad Institute Genomics Platform"/>
            <consortium name="The Broad Institute Genome Sequencing Center for Infectious Disease"/>
            <person name="Wu L."/>
            <person name="Ma J."/>
        </authorList>
    </citation>
    <scope>NUCLEOTIDE SEQUENCE [LARGE SCALE GENOMIC DNA]</scope>
    <source>
        <strain evidence="12">GH52</strain>
    </source>
</reference>
<accession>A0ABW4YK59</accession>
<feature type="domain" description="N-(5'phosphoribosyl) anthranilate isomerase (PRAI)" evidence="10">
    <location>
        <begin position="15"/>
        <end position="132"/>
    </location>
</feature>
<dbReference type="PANTHER" id="PTHR42894">
    <property type="entry name" value="N-(5'-PHOSPHORIBOSYL)ANTHRANILATE ISOMERASE"/>
    <property type="match status" value="1"/>
</dbReference>
<proteinExistence type="inferred from homology"/>
<dbReference type="EMBL" id="JBHUHO010000029">
    <property type="protein sequence ID" value="MFD2115952.1"/>
    <property type="molecule type" value="Genomic_DNA"/>
</dbReference>
<comment type="pathway">
    <text evidence="2 9">Amino-acid biosynthesis; L-tryptophan biosynthesis; L-tryptophan from chorismate: step 3/5.</text>
</comment>
<sequence>MMEAMPIQNDQRCRIKICGFKHIEQMKHITELDVDQIGFVFAKSKRQVTMEQAREMAEALRNGHSNQKLPGFIPQIVGVFVNHPLDQLQQIIDQVKLDVVQLHGNESLLYMEQLKQNNPELIIWKVISVEEEIVAILDGEFKHNTDQTATEKMFRLALEQLVTYVPTVDAYLLDTPGGGTGKTFRWDTISAYSQACRSLGIPLYVAGGLHPDNVEQLLQRYAVDGVDVSSGVETDGEKDWTKIHLFVRKVRES</sequence>
<name>A0ABW4YK59_9BACL</name>
<dbReference type="EC" id="5.3.1.24" evidence="3 9"/>
<keyword evidence="7 9" id="KW-0057">Aromatic amino acid biosynthesis</keyword>
<evidence type="ECO:0000259" key="10">
    <source>
        <dbReference type="Pfam" id="PF00697"/>
    </source>
</evidence>
<dbReference type="InterPro" id="IPR001240">
    <property type="entry name" value="PRAI_dom"/>
</dbReference>
<evidence type="ECO:0000256" key="4">
    <source>
        <dbReference type="ARBA" id="ARBA00022272"/>
    </source>
</evidence>
<dbReference type="GO" id="GO:0016853">
    <property type="term" value="F:isomerase activity"/>
    <property type="evidence" value="ECO:0007669"/>
    <property type="project" value="UniProtKB-KW"/>
</dbReference>
<dbReference type="Proteomes" id="UP001597362">
    <property type="component" value="Unassembled WGS sequence"/>
</dbReference>
<evidence type="ECO:0000256" key="2">
    <source>
        <dbReference type="ARBA" id="ARBA00004664"/>
    </source>
</evidence>
<evidence type="ECO:0000256" key="1">
    <source>
        <dbReference type="ARBA" id="ARBA00001164"/>
    </source>
</evidence>
<comment type="similarity">
    <text evidence="9">Belongs to the TrpF family.</text>
</comment>
<keyword evidence="6 9" id="KW-0822">Tryptophan biosynthesis</keyword>
<keyword evidence="5 9" id="KW-0028">Amino-acid biosynthesis</keyword>